<feature type="non-terminal residue" evidence="1">
    <location>
        <position position="127"/>
    </location>
</feature>
<reference evidence="1" key="1">
    <citation type="submission" date="2015-10" db="EMBL/GenBank/DDBJ databases">
        <authorList>
            <person name="Regsiter A."/>
            <person name="william w."/>
        </authorList>
    </citation>
    <scope>NUCLEOTIDE SEQUENCE</scope>
    <source>
        <strain evidence="1">Montdore</strain>
    </source>
</reference>
<dbReference type="AlphaFoldDB" id="A0A292Q351"/>
<evidence type="ECO:0000313" key="1">
    <source>
        <dbReference type="EMBL" id="CUS13298.1"/>
    </source>
</evidence>
<sequence>MRKADIRYLFTKLYDNTPANPREVSHFSAKSTQLAEYLSPIPYPRKTHKVLFPRPQISLLFKHTNYCQRRNPQYYQRKYTYETNLKFQQFLPRCFRVTQSIPSSDSRLSTSTRVSWHAVVDSPPSLQ</sequence>
<keyword evidence="2" id="KW-1185">Reference proteome</keyword>
<gene>
    <name evidence="1" type="ORF">GSTUAT00002537001</name>
</gene>
<name>A0A292Q351_9PEZI</name>
<protein>
    <submittedName>
        <fullName evidence="1">Uncharacterized protein</fullName>
    </submittedName>
</protein>
<evidence type="ECO:0000313" key="2">
    <source>
        <dbReference type="Proteomes" id="UP001412239"/>
    </source>
</evidence>
<proteinExistence type="predicted"/>
<dbReference type="EMBL" id="LN890974">
    <property type="protein sequence ID" value="CUS13298.1"/>
    <property type="molecule type" value="Genomic_DNA"/>
</dbReference>
<dbReference type="Proteomes" id="UP001412239">
    <property type="component" value="Unassembled WGS sequence"/>
</dbReference>
<organism evidence="1 2">
    <name type="scientific">Tuber aestivum</name>
    <name type="common">summer truffle</name>
    <dbReference type="NCBI Taxonomy" id="59557"/>
    <lineage>
        <taxon>Eukaryota</taxon>
        <taxon>Fungi</taxon>
        <taxon>Dikarya</taxon>
        <taxon>Ascomycota</taxon>
        <taxon>Pezizomycotina</taxon>
        <taxon>Pezizomycetes</taxon>
        <taxon>Pezizales</taxon>
        <taxon>Tuberaceae</taxon>
        <taxon>Tuber</taxon>
    </lineage>
</organism>
<accession>A0A292Q351</accession>